<dbReference type="GO" id="GO:0050118">
    <property type="term" value="F:N-acetyldiaminopimelate deacetylase activity"/>
    <property type="evidence" value="ECO:0007669"/>
    <property type="project" value="UniProtKB-ARBA"/>
</dbReference>
<dbReference type="Pfam" id="PF07687">
    <property type="entry name" value="M20_dimer"/>
    <property type="match status" value="1"/>
</dbReference>
<dbReference type="GO" id="GO:0019877">
    <property type="term" value="P:diaminopimelate biosynthetic process"/>
    <property type="evidence" value="ECO:0007669"/>
    <property type="project" value="UniProtKB-ARBA"/>
</dbReference>
<feature type="binding site" evidence="2">
    <location>
        <position position="136"/>
    </location>
    <ligand>
        <name>Mn(2+)</name>
        <dbReference type="ChEBI" id="CHEBI:29035"/>
        <label>2</label>
    </ligand>
</feature>
<dbReference type="InterPro" id="IPR011650">
    <property type="entry name" value="Peptidase_M20_dimer"/>
</dbReference>
<dbReference type="InterPro" id="IPR036264">
    <property type="entry name" value="Bact_exopeptidase_dim_dom"/>
</dbReference>
<evidence type="ECO:0000313" key="4">
    <source>
        <dbReference type="EMBL" id="HIU37862.1"/>
    </source>
</evidence>
<dbReference type="GO" id="GO:0046872">
    <property type="term" value="F:metal ion binding"/>
    <property type="evidence" value="ECO:0007669"/>
    <property type="project" value="UniProtKB-KW"/>
</dbReference>
<dbReference type="FunFam" id="3.30.70.360:FF:000001">
    <property type="entry name" value="N-acetyldiaminopimelate deacetylase"/>
    <property type="match status" value="1"/>
</dbReference>
<evidence type="ECO:0000259" key="3">
    <source>
        <dbReference type="Pfam" id="PF07687"/>
    </source>
</evidence>
<keyword evidence="1" id="KW-0378">Hydrolase</keyword>
<protein>
    <submittedName>
        <fullName evidence="4">Amidohydrolase</fullName>
    </submittedName>
</protein>
<comment type="cofactor">
    <cofactor evidence="2">
        <name>Mn(2+)</name>
        <dbReference type="ChEBI" id="CHEBI:29035"/>
    </cofactor>
    <text evidence="2">The Mn(2+) ion enhances activity.</text>
</comment>
<keyword evidence="2" id="KW-0464">Manganese</keyword>
<reference evidence="4" key="2">
    <citation type="journal article" date="2021" name="PeerJ">
        <title>Extensive microbial diversity within the chicken gut microbiome revealed by metagenomics and culture.</title>
        <authorList>
            <person name="Gilroy R."/>
            <person name="Ravi A."/>
            <person name="Getino M."/>
            <person name="Pursley I."/>
            <person name="Horton D.L."/>
            <person name="Alikhan N.F."/>
            <person name="Baker D."/>
            <person name="Gharbi K."/>
            <person name="Hall N."/>
            <person name="Watson M."/>
            <person name="Adriaenssens E.M."/>
            <person name="Foster-Nyarko E."/>
            <person name="Jarju S."/>
            <person name="Secka A."/>
            <person name="Antonio M."/>
            <person name="Oren A."/>
            <person name="Chaudhuri R.R."/>
            <person name="La Ragione R."/>
            <person name="Hildebrand F."/>
            <person name="Pallen M.J."/>
        </authorList>
    </citation>
    <scope>NUCLEOTIDE SEQUENCE</scope>
    <source>
        <strain evidence="4">7463</strain>
    </source>
</reference>
<reference evidence="4" key="1">
    <citation type="submission" date="2020-10" db="EMBL/GenBank/DDBJ databases">
        <authorList>
            <person name="Gilroy R."/>
        </authorList>
    </citation>
    <scope>NUCLEOTIDE SEQUENCE</scope>
    <source>
        <strain evidence="4">7463</strain>
    </source>
</reference>
<comment type="caution">
    <text evidence="4">The sequence shown here is derived from an EMBL/GenBank/DDBJ whole genome shotgun (WGS) entry which is preliminary data.</text>
</comment>
<dbReference type="InterPro" id="IPR002933">
    <property type="entry name" value="Peptidase_M20"/>
</dbReference>
<keyword evidence="2" id="KW-0479">Metal-binding</keyword>
<dbReference type="SUPFAM" id="SSF55031">
    <property type="entry name" value="Bacterial exopeptidase dimerisation domain"/>
    <property type="match status" value="1"/>
</dbReference>
<dbReference type="Pfam" id="PF01546">
    <property type="entry name" value="Peptidase_M20"/>
    <property type="match status" value="1"/>
</dbReference>
<feature type="binding site" evidence="2">
    <location>
        <position position="103"/>
    </location>
    <ligand>
        <name>Mn(2+)</name>
        <dbReference type="ChEBI" id="CHEBI:29035"/>
        <label>2</label>
    </ligand>
</feature>
<name>A0A9D1IIG1_9BURK</name>
<feature type="binding site" evidence="2">
    <location>
        <position position="101"/>
    </location>
    <ligand>
        <name>Mn(2+)</name>
        <dbReference type="ChEBI" id="CHEBI:29035"/>
        <label>2</label>
    </ligand>
</feature>
<evidence type="ECO:0000313" key="5">
    <source>
        <dbReference type="Proteomes" id="UP000824083"/>
    </source>
</evidence>
<dbReference type="CDD" id="cd05666">
    <property type="entry name" value="M20_Acy1-like"/>
    <property type="match status" value="1"/>
</dbReference>
<dbReference type="PANTHER" id="PTHR11014">
    <property type="entry name" value="PEPTIDASE M20 FAMILY MEMBER"/>
    <property type="match status" value="1"/>
</dbReference>
<accession>A0A9D1IIG1</accession>
<dbReference type="Proteomes" id="UP000824083">
    <property type="component" value="Unassembled WGS sequence"/>
</dbReference>
<feature type="binding site" evidence="2">
    <location>
        <position position="367"/>
    </location>
    <ligand>
        <name>Mn(2+)</name>
        <dbReference type="ChEBI" id="CHEBI:29035"/>
        <label>2</label>
    </ligand>
</feature>
<evidence type="ECO:0000256" key="1">
    <source>
        <dbReference type="ARBA" id="ARBA00022801"/>
    </source>
</evidence>
<dbReference type="EMBL" id="DVMY01000097">
    <property type="protein sequence ID" value="HIU37862.1"/>
    <property type="molecule type" value="Genomic_DNA"/>
</dbReference>
<feature type="domain" description="Peptidase M20 dimerisation" evidence="3">
    <location>
        <begin position="186"/>
        <end position="278"/>
    </location>
</feature>
<dbReference type="SUPFAM" id="SSF53187">
    <property type="entry name" value="Zn-dependent exopeptidases"/>
    <property type="match status" value="1"/>
</dbReference>
<dbReference type="Gene3D" id="3.40.630.10">
    <property type="entry name" value="Zn peptidases"/>
    <property type="match status" value="1"/>
</dbReference>
<dbReference type="InterPro" id="IPR017439">
    <property type="entry name" value="Amidohydrolase"/>
</dbReference>
<feature type="binding site" evidence="2">
    <location>
        <position position="162"/>
    </location>
    <ligand>
        <name>Mn(2+)</name>
        <dbReference type="ChEBI" id="CHEBI:29035"/>
        <label>2</label>
    </ligand>
</feature>
<organism evidence="4 5">
    <name type="scientific">Candidatus Aphodousia faecigallinarum</name>
    <dbReference type="NCBI Taxonomy" id="2840677"/>
    <lineage>
        <taxon>Bacteria</taxon>
        <taxon>Pseudomonadati</taxon>
        <taxon>Pseudomonadota</taxon>
        <taxon>Betaproteobacteria</taxon>
        <taxon>Burkholderiales</taxon>
        <taxon>Sutterellaceae</taxon>
        <taxon>Sutterellaceae incertae sedis</taxon>
        <taxon>Candidatus Aphodousia</taxon>
    </lineage>
</organism>
<sequence>MNPIKRIEELKGEFTLIRRDFHKHPEIGHQEWETSRKVTQYLSKWGYEVHTGIAGTGVIGLLKHGNSSKRLSIRADMDALPIEEVNTFDHASICKGSMHACGHDGHMTMALLAARYLSETKLFNGTVQFVFQPCEEQDGGASDMISDGLFEQFPTDCIIACHNWPELPEGKIGLNRQTIMASCNAFKIVIRGRGAHGAMPNNGIDPLFVAIQVANALQGVITRIKRPIDPAVLSICKLVAGETYNVIADTAEIEGTVRTFSEEVTDLIEENMRKIAVQVASAFGATAEVNFIRQVPPVTNSPDCVSQIQAVATELFGQEAVLTQEPVMPSEDFGVFLKHCPGALFFIGNGNGQHRQTGHGPGPCALHNPSYDFNDAILPIGASIFARFAERYLS</sequence>
<dbReference type="PIRSF" id="PIRSF005962">
    <property type="entry name" value="Pept_M20D_amidohydro"/>
    <property type="match status" value="1"/>
</dbReference>
<dbReference type="Gene3D" id="3.30.70.360">
    <property type="match status" value="1"/>
</dbReference>
<evidence type="ECO:0000256" key="2">
    <source>
        <dbReference type="PIRSR" id="PIRSR005962-1"/>
    </source>
</evidence>
<dbReference type="AlphaFoldDB" id="A0A9D1IIG1"/>
<dbReference type="NCBIfam" id="TIGR01891">
    <property type="entry name" value="amidohydrolases"/>
    <property type="match status" value="1"/>
</dbReference>
<dbReference type="PANTHER" id="PTHR11014:SF63">
    <property type="entry name" value="METALLOPEPTIDASE, PUTATIVE (AFU_ORTHOLOGUE AFUA_6G09600)-RELATED"/>
    <property type="match status" value="1"/>
</dbReference>
<proteinExistence type="predicted"/>
<gene>
    <name evidence="4" type="ORF">IAC56_06280</name>
</gene>